<reference evidence="1" key="2">
    <citation type="submission" date="2020-09" db="EMBL/GenBank/DDBJ databases">
        <authorList>
            <person name="Sun Q."/>
            <person name="Zhou Y."/>
        </authorList>
    </citation>
    <scope>NUCLEOTIDE SEQUENCE</scope>
    <source>
        <strain evidence="1">CGMCC 1.12987</strain>
    </source>
</reference>
<dbReference type="RefSeq" id="WP_188532953.1">
    <property type="nucleotide sequence ID" value="NZ_BMGR01000016.1"/>
</dbReference>
<dbReference type="Proteomes" id="UP000644756">
    <property type="component" value="Unassembled WGS sequence"/>
</dbReference>
<accession>A0A917G2M7</accession>
<reference evidence="1" key="1">
    <citation type="journal article" date="2014" name="Int. J. Syst. Evol. Microbiol.">
        <title>Complete genome sequence of Corynebacterium casei LMG S-19264T (=DSM 44701T), isolated from a smear-ripened cheese.</title>
        <authorList>
            <consortium name="US DOE Joint Genome Institute (JGI-PGF)"/>
            <person name="Walter F."/>
            <person name="Albersmeier A."/>
            <person name="Kalinowski J."/>
            <person name="Ruckert C."/>
        </authorList>
    </citation>
    <scope>NUCLEOTIDE SEQUENCE</scope>
    <source>
        <strain evidence="1">CGMCC 1.12987</strain>
    </source>
</reference>
<evidence type="ECO:0000313" key="1">
    <source>
        <dbReference type="EMBL" id="GGG20112.1"/>
    </source>
</evidence>
<dbReference type="EMBL" id="BMGR01000016">
    <property type="protein sequence ID" value="GGG20112.1"/>
    <property type="molecule type" value="Genomic_DNA"/>
</dbReference>
<dbReference type="AlphaFoldDB" id="A0A917G2M7"/>
<sequence length="78" mass="9260">MIIKKAAACAAVFIVLLLWGWLADRNSRNVDLYYTDIMKEYNIYSGETPKRLDRFQPREYVRLIRYGDMWIPEKIAGE</sequence>
<comment type="caution">
    <text evidence="1">The sequence shown here is derived from an EMBL/GenBank/DDBJ whole genome shotgun (WGS) entry which is preliminary data.</text>
</comment>
<keyword evidence="2" id="KW-1185">Reference proteome</keyword>
<gene>
    <name evidence="1" type="ORF">GCM10010916_41080</name>
</gene>
<proteinExistence type="predicted"/>
<evidence type="ECO:0000313" key="2">
    <source>
        <dbReference type="Proteomes" id="UP000644756"/>
    </source>
</evidence>
<organism evidence="1 2">
    <name type="scientific">Paenibacillus abyssi</name>
    <dbReference type="NCBI Taxonomy" id="1340531"/>
    <lineage>
        <taxon>Bacteria</taxon>
        <taxon>Bacillati</taxon>
        <taxon>Bacillota</taxon>
        <taxon>Bacilli</taxon>
        <taxon>Bacillales</taxon>
        <taxon>Paenibacillaceae</taxon>
        <taxon>Paenibacillus</taxon>
    </lineage>
</organism>
<protein>
    <submittedName>
        <fullName evidence="1">Uncharacterized protein</fullName>
    </submittedName>
</protein>
<name>A0A917G2M7_9BACL</name>